<dbReference type="InterPro" id="IPR032816">
    <property type="entry name" value="VTT_dom"/>
</dbReference>
<dbReference type="Pfam" id="PF09335">
    <property type="entry name" value="VTT_dom"/>
    <property type="match status" value="1"/>
</dbReference>
<comment type="similarity">
    <text evidence="2">Belongs to the DedA family.</text>
</comment>
<evidence type="ECO:0000256" key="5">
    <source>
        <dbReference type="ARBA" id="ARBA00022989"/>
    </source>
</evidence>
<organism evidence="9 10">
    <name type="scientific">Alkalilimnicola ehrlichii (strain ATCC BAA-1101 / DSM 17681 / MLHE-1)</name>
    <dbReference type="NCBI Taxonomy" id="187272"/>
    <lineage>
        <taxon>Bacteria</taxon>
        <taxon>Pseudomonadati</taxon>
        <taxon>Pseudomonadota</taxon>
        <taxon>Gammaproteobacteria</taxon>
        <taxon>Chromatiales</taxon>
        <taxon>Ectothiorhodospiraceae</taxon>
        <taxon>Alkalilimnicola</taxon>
    </lineage>
</organism>
<feature type="transmembrane region" description="Helical" evidence="7">
    <location>
        <begin position="322"/>
        <end position="346"/>
    </location>
</feature>
<dbReference type="RefSeq" id="WP_011628556.1">
    <property type="nucleotide sequence ID" value="NC_008340.1"/>
</dbReference>
<feature type="transmembrane region" description="Helical" evidence="7">
    <location>
        <begin position="290"/>
        <end position="315"/>
    </location>
</feature>
<feature type="domain" description="VTT" evidence="8">
    <location>
        <begin position="39"/>
        <end position="162"/>
    </location>
</feature>
<feature type="transmembrane region" description="Helical" evidence="7">
    <location>
        <begin position="391"/>
        <end position="411"/>
    </location>
</feature>
<feature type="transmembrane region" description="Helical" evidence="7">
    <location>
        <begin position="446"/>
        <end position="464"/>
    </location>
</feature>
<dbReference type="GO" id="GO:0005886">
    <property type="term" value="C:plasma membrane"/>
    <property type="evidence" value="ECO:0007669"/>
    <property type="project" value="UniProtKB-SubCell"/>
</dbReference>
<feature type="transmembrane region" description="Helical" evidence="7">
    <location>
        <begin position="179"/>
        <end position="197"/>
    </location>
</feature>
<evidence type="ECO:0000259" key="8">
    <source>
        <dbReference type="Pfam" id="PF09335"/>
    </source>
</evidence>
<gene>
    <name evidence="9" type="ordered locus">Mlg_0807</name>
</gene>
<feature type="transmembrane region" description="Helical" evidence="7">
    <location>
        <begin position="20"/>
        <end position="53"/>
    </location>
</feature>
<feature type="transmembrane region" description="Helical" evidence="7">
    <location>
        <begin position="417"/>
        <end position="434"/>
    </location>
</feature>
<evidence type="ECO:0000256" key="3">
    <source>
        <dbReference type="ARBA" id="ARBA00022475"/>
    </source>
</evidence>
<keyword evidence="5 7" id="KW-1133">Transmembrane helix</keyword>
<dbReference type="OrthoDB" id="9780918at2"/>
<dbReference type="PANTHER" id="PTHR30353:SF15">
    <property type="entry name" value="INNER MEMBRANE PROTEIN YABI"/>
    <property type="match status" value="1"/>
</dbReference>
<evidence type="ECO:0000256" key="2">
    <source>
        <dbReference type="ARBA" id="ARBA00010792"/>
    </source>
</evidence>
<feature type="transmembrane region" description="Helical" evidence="7">
    <location>
        <begin position="366"/>
        <end position="384"/>
    </location>
</feature>
<protein>
    <submittedName>
        <fullName evidence="9">Phosphoesterase, PA-phosphatase related protein</fullName>
    </submittedName>
</protein>
<proteinExistence type="inferred from homology"/>
<reference evidence="10" key="1">
    <citation type="submission" date="2006-08" db="EMBL/GenBank/DDBJ databases">
        <title>Complete sequence of Alkalilimnicola ehrilichei MLHE-1.</title>
        <authorList>
            <person name="Copeland A."/>
            <person name="Lucas S."/>
            <person name="Lapidus A."/>
            <person name="Barry K."/>
            <person name="Detter J.C."/>
            <person name="Glavina del Rio T."/>
            <person name="Hammon N."/>
            <person name="Israni S."/>
            <person name="Dalin E."/>
            <person name="Tice H."/>
            <person name="Pitluck S."/>
            <person name="Sims D."/>
            <person name="Brettin T."/>
            <person name="Bruce D."/>
            <person name="Han C."/>
            <person name="Tapia R."/>
            <person name="Gilna P."/>
            <person name="Schmutz J."/>
            <person name="Larimer F."/>
            <person name="Land M."/>
            <person name="Hauser L."/>
            <person name="Kyrpides N."/>
            <person name="Mikhailova N."/>
            <person name="Oremland R.S."/>
            <person name="Hoeft S.E."/>
            <person name="Switzer-Blum J."/>
            <person name="Kulp T."/>
            <person name="King G."/>
            <person name="Tabita R."/>
            <person name="Witte B."/>
            <person name="Santini J.M."/>
            <person name="Basu P."/>
            <person name="Hollibaugh J.T."/>
            <person name="Xie G."/>
            <person name="Stolz J.F."/>
            <person name="Richardson P."/>
        </authorList>
    </citation>
    <scope>NUCLEOTIDE SEQUENCE [LARGE SCALE GENOMIC DNA]</scope>
    <source>
        <strain evidence="10">ATCC BAA-1101 / DSM 17681 / MLHE-1</strain>
    </source>
</reference>
<evidence type="ECO:0000256" key="7">
    <source>
        <dbReference type="SAM" id="Phobius"/>
    </source>
</evidence>
<dbReference type="HOGENOM" id="CLU_025730_2_0_6"/>
<comment type="subcellular location">
    <subcellularLocation>
        <location evidence="1">Cell membrane</location>
        <topology evidence="1">Multi-pass membrane protein</topology>
    </subcellularLocation>
</comment>
<feature type="transmembrane region" description="Helical" evidence="7">
    <location>
        <begin position="145"/>
        <end position="173"/>
    </location>
</feature>
<keyword evidence="3" id="KW-1003">Cell membrane</keyword>
<dbReference type="InterPro" id="IPR032818">
    <property type="entry name" value="DedA-like"/>
</dbReference>
<evidence type="ECO:0000313" key="9">
    <source>
        <dbReference type="EMBL" id="ABI56161.1"/>
    </source>
</evidence>
<dbReference type="EMBL" id="CP000453">
    <property type="protein sequence ID" value="ABI56161.1"/>
    <property type="molecule type" value="Genomic_DNA"/>
</dbReference>
<evidence type="ECO:0000256" key="6">
    <source>
        <dbReference type="ARBA" id="ARBA00023136"/>
    </source>
</evidence>
<keyword evidence="4 7" id="KW-0812">Transmembrane</keyword>
<evidence type="ECO:0000313" key="10">
    <source>
        <dbReference type="Proteomes" id="UP000001962"/>
    </source>
</evidence>
<accession>Q0AAH6</accession>
<name>Q0AAH6_ALKEH</name>
<dbReference type="KEGG" id="aeh:Mlg_0807"/>
<dbReference type="Proteomes" id="UP000001962">
    <property type="component" value="Chromosome"/>
</dbReference>
<sequence>MAEWLNAALEWVGANPGWALALLFLAAFFEGLIGAGLLVPGAALLFGAGVLIGGGQLPFWPSLVLAYLGAVLGDSVSFWLGRRYGPWLRGSWPLRRYPGVLDKSIAFFQSHGAKSVILGRFIGPSRGVIPAVAGMMRMPAGRFMLANLASGLVWAPAYLFPGMVLGASMAVALSVTTRLITLVVLVLGTSWVVWWVGRRWVRPRLRAWGTRMAWSARRWGRMHPLLGQALWPSRQAFLALGHHLGRLWWIALALLGALSVRLWLLGGPTLPDEATLGYFQYLVPAWMHRALWGPAVLIDPQAWLPPLLLGLMWLLWSRRFRVALALAGAVTSAWLMGWGLGWWLGAVDPEPLYQAAPPHHFPDPDMAALAALLIATVLLATATYGFLRRQLLLLGAVVLLGVAAAAVLVGRIWVVDALGGLLLGAVAAGMVVLARLNTTRRRPERVLPLLSVGVLCLAGAVHAVQDVDTLRERIALSSGWPTVTLSEWLAGDPPAGQGREQRWLDGGRRPVDFQWLATGERLREKLGQAGWVAPDSGLTGALRWLQPEPGLEALPPLPRWHRGRLPAVVRVQPLSEDERWVLRLWPATFHLVDSPRRLWLGSLERERLYPGWPMVWTEGVAVDVAHKQALAEFLAGDEALLQVEPGLPTRILSLPWQEGPQEGE</sequence>
<keyword evidence="6 7" id="KW-0472">Membrane</keyword>
<dbReference type="eggNOG" id="COG0586">
    <property type="taxonomic scope" value="Bacteria"/>
</dbReference>
<evidence type="ECO:0000256" key="1">
    <source>
        <dbReference type="ARBA" id="ARBA00004651"/>
    </source>
</evidence>
<feature type="transmembrane region" description="Helical" evidence="7">
    <location>
        <begin position="247"/>
        <end position="270"/>
    </location>
</feature>
<evidence type="ECO:0000256" key="4">
    <source>
        <dbReference type="ARBA" id="ARBA00022692"/>
    </source>
</evidence>
<feature type="transmembrane region" description="Helical" evidence="7">
    <location>
        <begin position="59"/>
        <end position="80"/>
    </location>
</feature>
<keyword evidence="10" id="KW-1185">Reference proteome</keyword>
<dbReference type="PANTHER" id="PTHR30353">
    <property type="entry name" value="INNER MEMBRANE PROTEIN DEDA-RELATED"/>
    <property type="match status" value="1"/>
</dbReference>
<dbReference type="AlphaFoldDB" id="Q0AAH6"/>